<dbReference type="EMBL" id="JACGWM010000014">
    <property type="protein sequence ID" value="KAL0328384.1"/>
    <property type="molecule type" value="Genomic_DNA"/>
</dbReference>
<dbReference type="GO" id="GO:0006631">
    <property type="term" value="P:fatty acid metabolic process"/>
    <property type="evidence" value="ECO:0007669"/>
    <property type="project" value="TreeGrafter"/>
</dbReference>
<protein>
    <recommendedName>
        <fullName evidence="2">Chalcone-flavonone isomerase family protein</fullName>
    </recommendedName>
</protein>
<reference evidence="5" key="2">
    <citation type="journal article" date="2024" name="Plant">
        <title>Genomic evolution and insights into agronomic trait innovations of Sesamum species.</title>
        <authorList>
            <person name="Miao H."/>
            <person name="Wang L."/>
            <person name="Qu L."/>
            <person name="Liu H."/>
            <person name="Sun Y."/>
            <person name="Le M."/>
            <person name="Wang Q."/>
            <person name="Wei S."/>
            <person name="Zheng Y."/>
            <person name="Lin W."/>
            <person name="Duan Y."/>
            <person name="Cao H."/>
            <person name="Xiong S."/>
            <person name="Wang X."/>
            <person name="Wei L."/>
            <person name="Li C."/>
            <person name="Ma Q."/>
            <person name="Ju M."/>
            <person name="Zhao R."/>
            <person name="Li G."/>
            <person name="Mu C."/>
            <person name="Tian Q."/>
            <person name="Mei H."/>
            <person name="Zhang T."/>
            <person name="Gao T."/>
            <person name="Zhang H."/>
        </authorList>
    </citation>
    <scope>NUCLEOTIDE SEQUENCE</scope>
    <source>
        <strain evidence="5">KEN8</strain>
    </source>
</reference>
<comment type="similarity">
    <text evidence="1 2">Belongs to the chalcone isomerase family.</text>
</comment>
<evidence type="ECO:0000259" key="4">
    <source>
        <dbReference type="Pfam" id="PF02431"/>
    </source>
</evidence>
<feature type="compositionally biased region" description="Polar residues" evidence="3">
    <location>
        <begin position="1"/>
        <end position="18"/>
    </location>
</feature>
<feature type="region of interest" description="Disordered" evidence="3">
    <location>
        <begin position="1"/>
        <end position="20"/>
    </location>
</feature>
<comment type="caution">
    <text evidence="5">The sequence shown here is derived from an EMBL/GenBank/DDBJ whole genome shotgun (WGS) entry which is preliminary data.</text>
</comment>
<dbReference type="InterPro" id="IPR016087">
    <property type="entry name" value="Chalcone_isomerase"/>
</dbReference>
<proteinExistence type="inferred from homology"/>
<feature type="domain" description="Chalcone isomerase" evidence="4">
    <location>
        <begin position="112"/>
        <end position="308"/>
    </location>
</feature>
<dbReference type="GO" id="GO:0016872">
    <property type="term" value="F:intramolecular lyase activity"/>
    <property type="evidence" value="ECO:0007669"/>
    <property type="project" value="InterPro"/>
</dbReference>
<dbReference type="InterPro" id="IPR016088">
    <property type="entry name" value="Chalcone_isomerase_3-sand"/>
</dbReference>
<name>A0AAW2MA42_9LAMI</name>
<dbReference type="InterPro" id="IPR036298">
    <property type="entry name" value="Chalcone_isomerase_sf"/>
</dbReference>
<evidence type="ECO:0000256" key="2">
    <source>
        <dbReference type="RuleBase" id="RU361158"/>
    </source>
</evidence>
<feature type="compositionally biased region" description="Basic and acidic residues" evidence="3">
    <location>
        <begin position="81"/>
        <end position="91"/>
    </location>
</feature>
<dbReference type="PANTHER" id="PTHR47698:SF2">
    <property type="entry name" value="FATTY-ACID-BINDING PROTEIN 3, CHLOROPLASTIC"/>
    <property type="match status" value="1"/>
</dbReference>
<organism evidence="5">
    <name type="scientific">Sesamum calycinum</name>
    <dbReference type="NCBI Taxonomy" id="2727403"/>
    <lineage>
        <taxon>Eukaryota</taxon>
        <taxon>Viridiplantae</taxon>
        <taxon>Streptophyta</taxon>
        <taxon>Embryophyta</taxon>
        <taxon>Tracheophyta</taxon>
        <taxon>Spermatophyta</taxon>
        <taxon>Magnoliopsida</taxon>
        <taxon>eudicotyledons</taxon>
        <taxon>Gunneridae</taxon>
        <taxon>Pentapetalae</taxon>
        <taxon>asterids</taxon>
        <taxon>lamiids</taxon>
        <taxon>Lamiales</taxon>
        <taxon>Pedaliaceae</taxon>
        <taxon>Sesamum</taxon>
    </lineage>
</organism>
<dbReference type="Pfam" id="PF02431">
    <property type="entry name" value="Chalcone"/>
    <property type="match status" value="1"/>
</dbReference>
<dbReference type="Gene3D" id="1.10.890.20">
    <property type="match status" value="1"/>
</dbReference>
<gene>
    <name evidence="5" type="ORF">Scaly_2271000</name>
</gene>
<dbReference type="PANTHER" id="PTHR47698">
    <property type="entry name" value="FATTY-ACID-BINDING PROTEIN 3, CHLOROPLASTIC"/>
    <property type="match status" value="1"/>
</dbReference>
<reference evidence="5" key="1">
    <citation type="submission" date="2020-06" db="EMBL/GenBank/DDBJ databases">
        <authorList>
            <person name="Li T."/>
            <person name="Hu X."/>
            <person name="Zhang T."/>
            <person name="Song X."/>
            <person name="Zhang H."/>
            <person name="Dai N."/>
            <person name="Sheng W."/>
            <person name="Hou X."/>
            <person name="Wei L."/>
        </authorList>
    </citation>
    <scope>NUCLEOTIDE SEQUENCE</scope>
    <source>
        <strain evidence="5">KEN8</strain>
        <tissue evidence="5">Leaf</tissue>
    </source>
</reference>
<dbReference type="AlphaFoldDB" id="A0AAW2MA42"/>
<sequence>MASTVAISTPLSRSSTPNPKVKLSNLNPRICFLATTPNKPLSAFKYTKNSASTFPPNLCVQRRNAGLEGRLSPKAASSSSESRDRRERERNNMEVVQFTVVSSEYTEEPETKVKFQTSLSLPGCSSSLSLLGTGYREKVFAIIGVKVYAAGLYTNQSVFSKLDAWKGHSSAELQQDSSIFDAIFQAPLEKSLHIILVRDVDGKTFWDARGDALDEAISPRITSPTPVDESALSTFRSIFQGRPLKKGTSIFLTWLDTRKMLVCVSPDGAPSSVDATIESSNVTSALFDVFLGGNPVSPSLKASASNGLAAALK</sequence>
<dbReference type="SUPFAM" id="SSF54626">
    <property type="entry name" value="Chalcone isomerase"/>
    <property type="match status" value="1"/>
</dbReference>
<accession>A0AAW2MA42</accession>
<dbReference type="GO" id="GO:0005504">
    <property type="term" value="F:fatty acid binding"/>
    <property type="evidence" value="ECO:0007669"/>
    <property type="project" value="TreeGrafter"/>
</dbReference>
<evidence type="ECO:0000313" key="5">
    <source>
        <dbReference type="EMBL" id="KAL0328384.1"/>
    </source>
</evidence>
<dbReference type="InterPro" id="IPR016089">
    <property type="entry name" value="Chalcone_isomerase_bundle_sf"/>
</dbReference>
<feature type="region of interest" description="Disordered" evidence="3">
    <location>
        <begin position="68"/>
        <end position="91"/>
    </location>
</feature>
<evidence type="ECO:0000256" key="1">
    <source>
        <dbReference type="ARBA" id="ARBA00007166"/>
    </source>
</evidence>
<dbReference type="Gene3D" id="3.50.70.10">
    <property type="match status" value="1"/>
</dbReference>
<evidence type="ECO:0000256" key="3">
    <source>
        <dbReference type="SAM" id="MobiDB-lite"/>
    </source>
</evidence>
<dbReference type="GO" id="GO:0009570">
    <property type="term" value="C:chloroplast stroma"/>
    <property type="evidence" value="ECO:0007669"/>
    <property type="project" value="TreeGrafter"/>
</dbReference>